<dbReference type="SMR" id="A9WSY8"/>
<proteinExistence type="predicted"/>
<accession>A9WSY8</accession>
<dbReference type="KEGG" id="rsa:RSal33209_2194"/>
<protein>
    <submittedName>
        <fullName evidence="3">Putative esterase</fullName>
    </submittedName>
</protein>
<reference evidence="4" key="1">
    <citation type="journal article" date="2008" name="J. Bacteriol.">
        <title>Genome sequence of the fish pathogen Renibacterium salmoninarum suggests reductive evolution away from an environmental Arthrobacter ancestor.</title>
        <authorList>
            <person name="Wiens G.D."/>
            <person name="Rockey D.D."/>
            <person name="Wu Z."/>
            <person name="Chang J."/>
            <person name="Levy R."/>
            <person name="Crane S."/>
            <person name="Chen D.S."/>
            <person name="Capri G.R."/>
            <person name="Burnett J.R."/>
            <person name="Sudheesh P.S."/>
            <person name="Schipma M.J."/>
            <person name="Burd H."/>
            <person name="Bhattacharyya A."/>
            <person name="Rhodes L.D."/>
            <person name="Kaul R."/>
            <person name="Strom M.S."/>
        </authorList>
    </citation>
    <scope>NUCLEOTIDE SEQUENCE [LARGE SCALE GENOMIC DNA]</scope>
    <source>
        <strain evidence="4">ATCC 33209 / DSM 20767 / JCM 11484 / NBRC 15589 / NCIMB 2235</strain>
    </source>
</reference>
<dbReference type="EMBL" id="CP000910">
    <property type="protein sequence ID" value="ABY23926.1"/>
    <property type="molecule type" value="Genomic_DNA"/>
</dbReference>
<dbReference type="InterPro" id="IPR001254">
    <property type="entry name" value="Trypsin_dom"/>
</dbReference>
<feature type="compositionally biased region" description="Polar residues" evidence="1">
    <location>
        <begin position="121"/>
        <end position="140"/>
    </location>
</feature>
<sequence>MFGSNTNVQTAVAITWIKPFKGLDDKADDPRDLVLAKLATPAFNTSPMKLATTAPATGAQLNFIGWGRTATEWMPKTAKNGTFKVSSIDAKEITILGTPTPPSSESPSLCLGDSGAPGIRTTPNGQELTALNSRSWQKTASDPDKPKTAPTQPASTTSPPGSKTPSTTAKS</sequence>
<dbReference type="STRING" id="288705.RSal33209_2194"/>
<evidence type="ECO:0000259" key="2">
    <source>
        <dbReference type="Pfam" id="PF00089"/>
    </source>
</evidence>
<dbReference type="InterPro" id="IPR009003">
    <property type="entry name" value="Peptidase_S1_PA"/>
</dbReference>
<dbReference type="InterPro" id="IPR043504">
    <property type="entry name" value="Peptidase_S1_PA_chymotrypsin"/>
</dbReference>
<dbReference type="Proteomes" id="UP000002007">
    <property type="component" value="Chromosome"/>
</dbReference>
<dbReference type="Pfam" id="PF00089">
    <property type="entry name" value="Trypsin"/>
    <property type="match status" value="1"/>
</dbReference>
<dbReference type="eggNOG" id="COG5640">
    <property type="taxonomic scope" value="Bacteria"/>
</dbReference>
<evidence type="ECO:0000256" key="1">
    <source>
        <dbReference type="SAM" id="MobiDB-lite"/>
    </source>
</evidence>
<dbReference type="HOGENOM" id="CLU_1561632_0_0_11"/>
<feature type="domain" description="Peptidase S1" evidence="2">
    <location>
        <begin position="24"/>
        <end position="146"/>
    </location>
</feature>
<dbReference type="AlphaFoldDB" id="A9WSY8"/>
<evidence type="ECO:0000313" key="4">
    <source>
        <dbReference type="Proteomes" id="UP000002007"/>
    </source>
</evidence>
<gene>
    <name evidence="3" type="ordered locus">RSal33209_2194</name>
</gene>
<dbReference type="GO" id="GO:0004252">
    <property type="term" value="F:serine-type endopeptidase activity"/>
    <property type="evidence" value="ECO:0007669"/>
    <property type="project" value="InterPro"/>
</dbReference>
<dbReference type="Gene3D" id="2.40.10.10">
    <property type="entry name" value="Trypsin-like serine proteases"/>
    <property type="match status" value="1"/>
</dbReference>
<keyword evidence="4" id="KW-1185">Reference proteome</keyword>
<dbReference type="GO" id="GO:0006508">
    <property type="term" value="P:proteolysis"/>
    <property type="evidence" value="ECO:0007669"/>
    <property type="project" value="InterPro"/>
</dbReference>
<dbReference type="SUPFAM" id="SSF50494">
    <property type="entry name" value="Trypsin-like serine proteases"/>
    <property type="match status" value="1"/>
</dbReference>
<evidence type="ECO:0000313" key="3">
    <source>
        <dbReference type="EMBL" id="ABY23926.1"/>
    </source>
</evidence>
<name>A9WSY8_RENSM</name>
<organism evidence="3 4">
    <name type="scientific">Renibacterium salmoninarum (strain ATCC 33209 / DSM 20767 / JCM 11484 / NBRC 15589 / NCIMB 2235)</name>
    <dbReference type="NCBI Taxonomy" id="288705"/>
    <lineage>
        <taxon>Bacteria</taxon>
        <taxon>Bacillati</taxon>
        <taxon>Actinomycetota</taxon>
        <taxon>Actinomycetes</taxon>
        <taxon>Micrococcales</taxon>
        <taxon>Micrococcaceae</taxon>
        <taxon>Renibacterium</taxon>
    </lineage>
</organism>
<feature type="region of interest" description="Disordered" evidence="1">
    <location>
        <begin position="96"/>
        <end position="171"/>
    </location>
</feature>
<feature type="compositionally biased region" description="Low complexity" evidence="1">
    <location>
        <begin position="148"/>
        <end position="171"/>
    </location>
</feature>